<comment type="caution">
    <text evidence="2">The sequence shown here is derived from an EMBL/GenBank/DDBJ whole genome shotgun (WGS) entry which is preliminary data.</text>
</comment>
<name>A0A392NCY3_9FABA</name>
<protein>
    <submittedName>
        <fullName evidence="2">Uncharacterized protein</fullName>
    </submittedName>
</protein>
<keyword evidence="3" id="KW-1185">Reference proteome</keyword>
<feature type="non-terminal residue" evidence="2">
    <location>
        <position position="1"/>
    </location>
</feature>
<reference evidence="2 3" key="1">
    <citation type="journal article" date="2018" name="Front. Plant Sci.">
        <title>Red Clover (Trifolium pratense) and Zigzag Clover (T. medium) - A Picture of Genomic Similarities and Differences.</title>
        <authorList>
            <person name="Dluhosova J."/>
            <person name="Istvanek J."/>
            <person name="Nedelnik J."/>
            <person name="Repkova J."/>
        </authorList>
    </citation>
    <scope>NUCLEOTIDE SEQUENCE [LARGE SCALE GENOMIC DNA]</scope>
    <source>
        <strain evidence="3">cv. 10/8</strain>
        <tissue evidence="2">Leaf</tissue>
    </source>
</reference>
<dbReference type="Proteomes" id="UP000265520">
    <property type="component" value="Unassembled WGS sequence"/>
</dbReference>
<feature type="region of interest" description="Disordered" evidence="1">
    <location>
        <begin position="1"/>
        <end position="52"/>
    </location>
</feature>
<sequence>IPSRSPTKPNHDSDTTCWGVRKSSGETSGQMFQNHKRGRRHMISTENLKALG</sequence>
<dbReference type="AlphaFoldDB" id="A0A392NCY3"/>
<dbReference type="EMBL" id="LXQA010035770">
    <property type="protein sequence ID" value="MCH97727.1"/>
    <property type="molecule type" value="Genomic_DNA"/>
</dbReference>
<organism evidence="2 3">
    <name type="scientific">Trifolium medium</name>
    <dbReference type="NCBI Taxonomy" id="97028"/>
    <lineage>
        <taxon>Eukaryota</taxon>
        <taxon>Viridiplantae</taxon>
        <taxon>Streptophyta</taxon>
        <taxon>Embryophyta</taxon>
        <taxon>Tracheophyta</taxon>
        <taxon>Spermatophyta</taxon>
        <taxon>Magnoliopsida</taxon>
        <taxon>eudicotyledons</taxon>
        <taxon>Gunneridae</taxon>
        <taxon>Pentapetalae</taxon>
        <taxon>rosids</taxon>
        <taxon>fabids</taxon>
        <taxon>Fabales</taxon>
        <taxon>Fabaceae</taxon>
        <taxon>Papilionoideae</taxon>
        <taxon>50 kb inversion clade</taxon>
        <taxon>NPAAA clade</taxon>
        <taxon>Hologalegina</taxon>
        <taxon>IRL clade</taxon>
        <taxon>Trifolieae</taxon>
        <taxon>Trifolium</taxon>
    </lineage>
</organism>
<evidence type="ECO:0000256" key="1">
    <source>
        <dbReference type="SAM" id="MobiDB-lite"/>
    </source>
</evidence>
<accession>A0A392NCY3</accession>
<evidence type="ECO:0000313" key="2">
    <source>
        <dbReference type="EMBL" id="MCH97727.1"/>
    </source>
</evidence>
<evidence type="ECO:0000313" key="3">
    <source>
        <dbReference type="Proteomes" id="UP000265520"/>
    </source>
</evidence>
<proteinExistence type="predicted"/>